<keyword evidence="7" id="KW-1185">Reference proteome</keyword>
<comment type="caution">
    <text evidence="6">The sequence shown here is derived from an EMBL/GenBank/DDBJ whole genome shotgun (WGS) entry which is preliminary data.</text>
</comment>
<evidence type="ECO:0000256" key="4">
    <source>
        <dbReference type="ARBA" id="ARBA00023136"/>
    </source>
</evidence>
<dbReference type="AlphaFoldDB" id="A0A8J1UPB5"/>
<dbReference type="InterPro" id="IPR000276">
    <property type="entry name" value="GPCR_Rhodpsn"/>
</dbReference>
<dbReference type="Gene3D" id="1.20.1070.10">
    <property type="entry name" value="Rhodopsin 7-helix transmembrane proteins"/>
    <property type="match status" value="1"/>
</dbReference>
<dbReference type="InterPro" id="IPR052954">
    <property type="entry name" value="GPCR-Ligand_Int"/>
</dbReference>
<dbReference type="GO" id="GO:0004930">
    <property type="term" value="F:G protein-coupled receptor activity"/>
    <property type="evidence" value="ECO:0007669"/>
    <property type="project" value="UniProtKB-KW"/>
</dbReference>
<dbReference type="PROSITE" id="PS50262">
    <property type="entry name" value="G_PROTEIN_RECEP_F1_2"/>
    <property type="match status" value="1"/>
</dbReference>
<keyword evidence="2 5" id="KW-0812">Transmembrane</keyword>
<keyword evidence="4" id="KW-0472">Membrane</keyword>
<gene>
    <name evidence="6" type="ORF">OFUS_LOCUS6790</name>
</gene>
<dbReference type="SUPFAM" id="SSF81321">
    <property type="entry name" value="Family A G protein-coupled receptor-like"/>
    <property type="match status" value="1"/>
</dbReference>
<proteinExistence type="inferred from homology"/>
<dbReference type="PRINTS" id="PR00237">
    <property type="entry name" value="GPCRRHODOPSN"/>
</dbReference>
<dbReference type="PANTHER" id="PTHR46641">
    <property type="entry name" value="FMRFAMIDE RECEPTOR-RELATED"/>
    <property type="match status" value="1"/>
</dbReference>
<evidence type="ECO:0000256" key="3">
    <source>
        <dbReference type="ARBA" id="ARBA00022989"/>
    </source>
</evidence>
<dbReference type="EMBL" id="CAIIXF020000003">
    <property type="protein sequence ID" value="CAH1780044.1"/>
    <property type="molecule type" value="Genomic_DNA"/>
</dbReference>
<dbReference type="Pfam" id="PF00001">
    <property type="entry name" value="7tm_1"/>
    <property type="match status" value="1"/>
</dbReference>
<keyword evidence="5" id="KW-0297">G-protein coupled receptor</keyword>
<comment type="subcellular location">
    <subcellularLocation>
        <location evidence="1">Membrane</location>
    </subcellularLocation>
</comment>
<comment type="similarity">
    <text evidence="5">Belongs to the G-protein coupled receptor 1 family.</text>
</comment>
<evidence type="ECO:0000256" key="2">
    <source>
        <dbReference type="ARBA" id="ARBA00022692"/>
    </source>
</evidence>
<evidence type="ECO:0000313" key="6">
    <source>
        <dbReference type="EMBL" id="CAH1780044.1"/>
    </source>
</evidence>
<dbReference type="OrthoDB" id="9990906at2759"/>
<keyword evidence="3" id="KW-1133">Transmembrane helix</keyword>
<accession>A0A8J1UPB5</accession>
<organism evidence="6 7">
    <name type="scientific">Owenia fusiformis</name>
    <name type="common">Polychaete worm</name>
    <dbReference type="NCBI Taxonomy" id="6347"/>
    <lineage>
        <taxon>Eukaryota</taxon>
        <taxon>Metazoa</taxon>
        <taxon>Spiralia</taxon>
        <taxon>Lophotrochozoa</taxon>
        <taxon>Annelida</taxon>
        <taxon>Polychaeta</taxon>
        <taxon>Sedentaria</taxon>
        <taxon>Canalipalpata</taxon>
        <taxon>Sabellida</taxon>
        <taxon>Oweniida</taxon>
        <taxon>Oweniidae</taxon>
        <taxon>Owenia</taxon>
    </lineage>
</organism>
<sequence>MSLTVLLSNLNLTPDLNNVTMMGFMNNYTGLLQMIQNLDDDEKNQLMQELGVSLDEIYEWIKPPDEKNPEDELVFFWEYRAYKSLYLIVPPLLVILGSVGNIMSFIILRHRYMIRLSTYFYLAVLSIVDTFVLYIGLLRKWISYLTGTDLANMAGWSCKLLQAFGYVASDFAVWLIIAVTVERFIVVCYPLRAATMCNIPRAKRVILGIFFLIFFINLHFFITVDVTKGTCDAAPAFKTLVTDIWPWVDAAIYSFVPFLLITILNTMIIAQVIVARRSRNNMATRGGSMASNGKEKPTHEKSAKLTVMLLTVSFTFLVLTLPINVAMIAMASWSKHQDDKHMYSRFLLVRFTTELLMYTNHSINFFLYCATGQKFRQQILRIICRRNIYQGGARSDFHSHNTNMTSMKKGSSYRNGKFPDIAPRIVGINNPPLREAHTRLILKQQSSDYSNTTDADV</sequence>
<evidence type="ECO:0000256" key="5">
    <source>
        <dbReference type="RuleBase" id="RU000688"/>
    </source>
</evidence>
<dbReference type="GO" id="GO:0016020">
    <property type="term" value="C:membrane"/>
    <property type="evidence" value="ECO:0007669"/>
    <property type="project" value="UniProtKB-SubCell"/>
</dbReference>
<evidence type="ECO:0000313" key="7">
    <source>
        <dbReference type="Proteomes" id="UP000749559"/>
    </source>
</evidence>
<name>A0A8J1UPB5_OWEFU</name>
<dbReference type="Proteomes" id="UP000749559">
    <property type="component" value="Unassembled WGS sequence"/>
</dbReference>
<protein>
    <submittedName>
        <fullName evidence="6">Uncharacterized protein</fullName>
    </submittedName>
</protein>
<keyword evidence="5" id="KW-0675">Receptor</keyword>
<reference evidence="6" key="1">
    <citation type="submission" date="2022-03" db="EMBL/GenBank/DDBJ databases">
        <authorList>
            <person name="Martin C."/>
        </authorList>
    </citation>
    <scope>NUCLEOTIDE SEQUENCE</scope>
</reference>
<dbReference type="CDD" id="cd14978">
    <property type="entry name" value="7tmA_FMRFamide_R-like"/>
    <property type="match status" value="1"/>
</dbReference>
<dbReference type="PANTHER" id="PTHR46641:SF25">
    <property type="entry name" value="CNMAMIDE RECEPTOR-RELATED"/>
    <property type="match status" value="1"/>
</dbReference>
<keyword evidence="5" id="KW-0807">Transducer</keyword>
<dbReference type="InterPro" id="IPR017452">
    <property type="entry name" value="GPCR_Rhodpsn_7TM"/>
</dbReference>
<dbReference type="PROSITE" id="PS00237">
    <property type="entry name" value="G_PROTEIN_RECEP_F1_1"/>
    <property type="match status" value="1"/>
</dbReference>
<evidence type="ECO:0000256" key="1">
    <source>
        <dbReference type="ARBA" id="ARBA00004370"/>
    </source>
</evidence>